<dbReference type="Proteomes" id="UP000799441">
    <property type="component" value="Unassembled WGS sequence"/>
</dbReference>
<evidence type="ECO:0000256" key="2">
    <source>
        <dbReference type="SAM" id="MobiDB-lite"/>
    </source>
</evidence>
<keyword evidence="1" id="KW-0802">TPR repeat</keyword>
<keyword evidence="4" id="KW-1185">Reference proteome</keyword>
<accession>A0A9P4URZ9</accession>
<dbReference type="CDD" id="cd24142">
    <property type="entry name" value="ACL4-like"/>
    <property type="match status" value="1"/>
</dbReference>
<protein>
    <recommendedName>
        <fullName evidence="5">TPR-like protein</fullName>
    </recommendedName>
</protein>
<feature type="region of interest" description="Disordered" evidence="2">
    <location>
        <begin position="1"/>
        <end position="33"/>
    </location>
</feature>
<dbReference type="SUPFAM" id="SSF48452">
    <property type="entry name" value="TPR-like"/>
    <property type="match status" value="1"/>
</dbReference>
<sequence length="402" mass="44921">MKSKPSRQDKQSQKDSNTAKKMANGTGNKPTESPEQVYASIEDLMQQGLYEDALSQAEKLWKLVENGSITAQLPALNLLGEISVEIGDVDTARTYFEKAVTLDPEGKVPETMGGGAEKFLWLAQLCEEGGKQSVEWFEQGIRSLQHEIAALEAGQLPNLQGLSEEELLLLRVEKKRKLANALCGIVEVYMTDLSWENDAEARCESLITEAMTVEDEPNPEVLQTVASVRLSQQRLEDAQSALRRSMDGWKDLDPEDADVPDFPTRISLSRLLMEAEMETQAFDVLSRLVLEDDQSVEAWYLGGWCQYLTAQRAHEDGKMSEAEVAAWLKGSRHWLSVCLKLYRVLEYEDERLKDHASELLSGMRGPLSDEELLAEAEEEEWEGISDGGDGDGEPEDAEMQDS</sequence>
<proteinExistence type="predicted"/>
<comment type="caution">
    <text evidence="3">The sequence shown here is derived from an EMBL/GenBank/DDBJ whole genome shotgun (WGS) entry which is preliminary data.</text>
</comment>
<evidence type="ECO:0000313" key="4">
    <source>
        <dbReference type="Proteomes" id="UP000799441"/>
    </source>
</evidence>
<evidence type="ECO:0008006" key="5">
    <source>
        <dbReference type="Google" id="ProtNLM"/>
    </source>
</evidence>
<dbReference type="AlphaFoldDB" id="A0A9P4URZ9"/>
<reference evidence="3" key="1">
    <citation type="journal article" date="2020" name="Stud. Mycol.">
        <title>101 Dothideomycetes genomes: a test case for predicting lifestyles and emergence of pathogens.</title>
        <authorList>
            <person name="Haridas S."/>
            <person name="Albert R."/>
            <person name="Binder M."/>
            <person name="Bloem J."/>
            <person name="Labutti K."/>
            <person name="Salamov A."/>
            <person name="Andreopoulos B."/>
            <person name="Baker S."/>
            <person name="Barry K."/>
            <person name="Bills G."/>
            <person name="Bluhm B."/>
            <person name="Cannon C."/>
            <person name="Castanera R."/>
            <person name="Culley D."/>
            <person name="Daum C."/>
            <person name="Ezra D."/>
            <person name="Gonzalez J."/>
            <person name="Henrissat B."/>
            <person name="Kuo A."/>
            <person name="Liang C."/>
            <person name="Lipzen A."/>
            <person name="Lutzoni F."/>
            <person name="Magnuson J."/>
            <person name="Mondo S."/>
            <person name="Nolan M."/>
            <person name="Ohm R."/>
            <person name="Pangilinan J."/>
            <person name="Park H.-J."/>
            <person name="Ramirez L."/>
            <person name="Alfaro M."/>
            <person name="Sun H."/>
            <person name="Tritt A."/>
            <person name="Yoshinaga Y."/>
            <person name="Zwiers L.-H."/>
            <person name="Turgeon B."/>
            <person name="Goodwin S."/>
            <person name="Spatafora J."/>
            <person name="Crous P."/>
            <person name="Grigoriev I."/>
        </authorList>
    </citation>
    <scope>NUCLEOTIDE SEQUENCE</scope>
    <source>
        <strain evidence="3">CBS 116435</strain>
    </source>
</reference>
<dbReference type="InterPro" id="IPR011990">
    <property type="entry name" value="TPR-like_helical_dom_sf"/>
</dbReference>
<dbReference type="InterPro" id="IPR019734">
    <property type="entry name" value="TPR_rpt"/>
</dbReference>
<dbReference type="Pfam" id="PF13181">
    <property type="entry name" value="TPR_8"/>
    <property type="match status" value="1"/>
</dbReference>
<dbReference type="PROSITE" id="PS50005">
    <property type="entry name" value="TPR"/>
    <property type="match status" value="1"/>
</dbReference>
<gene>
    <name evidence="3" type="ORF">K431DRAFT_221785</name>
</gene>
<feature type="compositionally biased region" description="Basic and acidic residues" evidence="2">
    <location>
        <begin position="1"/>
        <end position="13"/>
    </location>
</feature>
<dbReference type="OrthoDB" id="1914839at2759"/>
<name>A0A9P4URZ9_9PEZI</name>
<organism evidence="3 4">
    <name type="scientific">Polychaeton citri CBS 116435</name>
    <dbReference type="NCBI Taxonomy" id="1314669"/>
    <lineage>
        <taxon>Eukaryota</taxon>
        <taxon>Fungi</taxon>
        <taxon>Dikarya</taxon>
        <taxon>Ascomycota</taxon>
        <taxon>Pezizomycotina</taxon>
        <taxon>Dothideomycetes</taxon>
        <taxon>Dothideomycetidae</taxon>
        <taxon>Capnodiales</taxon>
        <taxon>Capnodiaceae</taxon>
        <taxon>Polychaeton</taxon>
    </lineage>
</organism>
<feature type="region of interest" description="Disordered" evidence="2">
    <location>
        <begin position="362"/>
        <end position="402"/>
    </location>
</feature>
<dbReference type="EMBL" id="MU003781">
    <property type="protein sequence ID" value="KAF2722550.1"/>
    <property type="molecule type" value="Genomic_DNA"/>
</dbReference>
<evidence type="ECO:0000313" key="3">
    <source>
        <dbReference type="EMBL" id="KAF2722550.1"/>
    </source>
</evidence>
<evidence type="ECO:0000256" key="1">
    <source>
        <dbReference type="PROSITE-ProRule" id="PRU00339"/>
    </source>
</evidence>
<feature type="repeat" description="TPR" evidence="1">
    <location>
        <begin position="73"/>
        <end position="106"/>
    </location>
</feature>
<dbReference type="Gene3D" id="1.25.40.10">
    <property type="entry name" value="Tetratricopeptide repeat domain"/>
    <property type="match status" value="2"/>
</dbReference>
<feature type="compositionally biased region" description="Acidic residues" evidence="2">
    <location>
        <begin position="368"/>
        <end position="402"/>
    </location>
</feature>